<evidence type="ECO:0000259" key="9">
    <source>
        <dbReference type="PROSITE" id="PS50109"/>
    </source>
</evidence>
<name>A0ABR9PI93_9BACT</name>
<dbReference type="InterPro" id="IPR004358">
    <property type="entry name" value="Sig_transdc_His_kin-like_C"/>
</dbReference>
<evidence type="ECO:0000256" key="3">
    <source>
        <dbReference type="ARBA" id="ARBA00022553"/>
    </source>
</evidence>
<dbReference type="Proteomes" id="UP001516472">
    <property type="component" value="Unassembled WGS sequence"/>
</dbReference>
<dbReference type="PANTHER" id="PTHR43711:SF1">
    <property type="entry name" value="HISTIDINE KINASE 1"/>
    <property type="match status" value="1"/>
</dbReference>
<dbReference type="InterPro" id="IPR005467">
    <property type="entry name" value="His_kinase_dom"/>
</dbReference>
<feature type="region of interest" description="Disordered" evidence="7">
    <location>
        <begin position="1"/>
        <end position="32"/>
    </location>
</feature>
<dbReference type="InterPro" id="IPR036890">
    <property type="entry name" value="HATPase_C_sf"/>
</dbReference>
<dbReference type="SUPFAM" id="SSF55874">
    <property type="entry name" value="ATPase domain of HSP90 chaperone/DNA topoisomerase II/histidine kinase"/>
    <property type="match status" value="1"/>
</dbReference>
<feature type="domain" description="Histidine kinase" evidence="9">
    <location>
        <begin position="325"/>
        <end position="544"/>
    </location>
</feature>
<keyword evidence="11" id="KW-1185">Reference proteome</keyword>
<dbReference type="InterPro" id="IPR003661">
    <property type="entry name" value="HisK_dim/P_dom"/>
</dbReference>
<dbReference type="PANTHER" id="PTHR43711">
    <property type="entry name" value="TWO-COMPONENT HISTIDINE KINASE"/>
    <property type="match status" value="1"/>
</dbReference>
<evidence type="ECO:0000256" key="4">
    <source>
        <dbReference type="ARBA" id="ARBA00022679"/>
    </source>
</evidence>
<accession>A0ABR9PI93</accession>
<comment type="catalytic activity">
    <reaction evidence="1">
        <text>ATP + protein L-histidine = ADP + protein N-phospho-L-histidine.</text>
        <dbReference type="EC" id="2.7.13.3"/>
    </reaction>
</comment>
<dbReference type="PRINTS" id="PR00344">
    <property type="entry name" value="BCTRLSENSOR"/>
</dbReference>
<evidence type="ECO:0000313" key="11">
    <source>
        <dbReference type="Proteomes" id="UP001516472"/>
    </source>
</evidence>
<dbReference type="Pfam" id="PF00512">
    <property type="entry name" value="HisKA"/>
    <property type="match status" value="1"/>
</dbReference>
<protein>
    <recommendedName>
        <fullName evidence="2">histidine kinase</fullName>
        <ecNumber evidence="2">2.7.13.3</ecNumber>
    </recommendedName>
</protein>
<dbReference type="PROSITE" id="PS50109">
    <property type="entry name" value="HIS_KIN"/>
    <property type="match status" value="1"/>
</dbReference>
<keyword evidence="4" id="KW-0808">Transferase</keyword>
<reference evidence="10 11" key="1">
    <citation type="submission" date="2020-02" db="EMBL/GenBank/DDBJ databases">
        <authorList>
            <person name="Babadi Z.K."/>
            <person name="Risdian C."/>
            <person name="Ebrahimipour G.H."/>
            <person name="Wink J."/>
        </authorList>
    </citation>
    <scope>NUCLEOTIDE SEQUENCE [LARGE SCALE GENOMIC DNA]</scope>
    <source>
        <strain evidence="10 11">ZKHCc1 1396</strain>
    </source>
</reference>
<evidence type="ECO:0000256" key="6">
    <source>
        <dbReference type="ARBA" id="ARBA00023012"/>
    </source>
</evidence>
<keyword evidence="5 10" id="KW-0418">Kinase</keyword>
<sequence>MPSTPAVRPRTVWGSLPPAPNAPSTGPPSRVDTEVVLRPAPVILSFRRTFALLILLVVLPSAGLSGFGVVAIINERAAVEKRLEAAWRGTLADLSAEVPRELNSGRLEPVEDGRLAFLLPDDQELSDPEGTFHVENGMVRTKDPQLAESLAALVPEAASLPTVPTVFSLATGNRAVMVAAERKGSTVQGVRLSAIALDRLLSDKAQGRATSEPVRFTLLPVPRDTTSEGGLVNRLMSEVAQARQNAMGPPVLAERVLSAPLQDFRLVVLPTGEDPVASTSTRNRAVYGVLLGLFYLTLTFGVIYTGRVLYREARLSRMKTDFVSLVSHELRTPLTSIRMFIETLALGRLKDPAQMQEVLDLLTRETERLSELIERVLDWARIESGRKVYQREPVPVAEVVEAAVAAFRAQRLGDDMELSVEVAGPLPSVDMDRVAVSGALLNLLQNAYKYSGPTNRRIALRARRDGRHVNLSVEDNGVGIARKDRRRIFERFYRVDNLLTRRTEGSGLGLAISKRIVEAHGGRITVESEPGQGSHFTIQLPVGRA</sequence>
<proteinExistence type="predicted"/>
<feature type="transmembrane region" description="Helical" evidence="8">
    <location>
        <begin position="50"/>
        <end position="73"/>
    </location>
</feature>
<keyword evidence="8" id="KW-0812">Transmembrane</keyword>
<evidence type="ECO:0000256" key="1">
    <source>
        <dbReference type="ARBA" id="ARBA00000085"/>
    </source>
</evidence>
<dbReference type="GO" id="GO:0016301">
    <property type="term" value="F:kinase activity"/>
    <property type="evidence" value="ECO:0007669"/>
    <property type="project" value="UniProtKB-KW"/>
</dbReference>
<dbReference type="SUPFAM" id="SSF47384">
    <property type="entry name" value="Homodimeric domain of signal transducing histidine kinase"/>
    <property type="match status" value="1"/>
</dbReference>
<evidence type="ECO:0000313" key="10">
    <source>
        <dbReference type="EMBL" id="MBE4747622.1"/>
    </source>
</evidence>
<comment type="caution">
    <text evidence="10">The sequence shown here is derived from an EMBL/GenBank/DDBJ whole genome shotgun (WGS) entry which is preliminary data.</text>
</comment>
<keyword evidence="3" id="KW-0597">Phosphoprotein</keyword>
<feature type="transmembrane region" description="Helical" evidence="8">
    <location>
        <begin position="285"/>
        <end position="310"/>
    </location>
</feature>
<gene>
    <name evidence="10" type="ORF">G4177_05435</name>
</gene>
<dbReference type="EC" id="2.7.13.3" evidence="2"/>
<dbReference type="CDD" id="cd00082">
    <property type="entry name" value="HisKA"/>
    <property type="match status" value="1"/>
</dbReference>
<evidence type="ECO:0000256" key="2">
    <source>
        <dbReference type="ARBA" id="ARBA00012438"/>
    </source>
</evidence>
<dbReference type="Pfam" id="PF02518">
    <property type="entry name" value="HATPase_c"/>
    <property type="match status" value="1"/>
</dbReference>
<dbReference type="Gene3D" id="3.30.565.10">
    <property type="entry name" value="Histidine kinase-like ATPase, C-terminal domain"/>
    <property type="match status" value="1"/>
</dbReference>
<dbReference type="InterPro" id="IPR050736">
    <property type="entry name" value="Sensor_HK_Regulatory"/>
</dbReference>
<organism evidence="10 11">
    <name type="scientific">Corallococcus soli</name>
    <dbReference type="NCBI Taxonomy" id="2710757"/>
    <lineage>
        <taxon>Bacteria</taxon>
        <taxon>Pseudomonadati</taxon>
        <taxon>Myxococcota</taxon>
        <taxon>Myxococcia</taxon>
        <taxon>Myxococcales</taxon>
        <taxon>Cystobacterineae</taxon>
        <taxon>Myxococcaceae</taxon>
        <taxon>Corallococcus</taxon>
    </lineage>
</organism>
<evidence type="ECO:0000256" key="7">
    <source>
        <dbReference type="SAM" id="MobiDB-lite"/>
    </source>
</evidence>
<dbReference type="SMART" id="SM00387">
    <property type="entry name" value="HATPase_c"/>
    <property type="match status" value="1"/>
</dbReference>
<dbReference type="CDD" id="cd00075">
    <property type="entry name" value="HATPase"/>
    <property type="match status" value="1"/>
</dbReference>
<dbReference type="EMBL" id="JAAIYO010000001">
    <property type="protein sequence ID" value="MBE4747622.1"/>
    <property type="molecule type" value="Genomic_DNA"/>
</dbReference>
<evidence type="ECO:0000256" key="5">
    <source>
        <dbReference type="ARBA" id="ARBA00022777"/>
    </source>
</evidence>
<keyword evidence="6" id="KW-0902">Two-component regulatory system</keyword>
<dbReference type="Gene3D" id="1.10.287.130">
    <property type="match status" value="1"/>
</dbReference>
<keyword evidence="8" id="KW-1133">Transmembrane helix</keyword>
<dbReference type="InterPro" id="IPR036097">
    <property type="entry name" value="HisK_dim/P_sf"/>
</dbReference>
<keyword evidence="8" id="KW-0472">Membrane</keyword>
<evidence type="ECO:0000256" key="8">
    <source>
        <dbReference type="SAM" id="Phobius"/>
    </source>
</evidence>
<dbReference type="SMART" id="SM00388">
    <property type="entry name" value="HisKA"/>
    <property type="match status" value="1"/>
</dbReference>
<dbReference type="InterPro" id="IPR003594">
    <property type="entry name" value="HATPase_dom"/>
</dbReference>